<sequence length="51" mass="5742">MRLLGFCQECLVECRMYGGGSERLAHHVHLQSSNQLRCAGDVRGNQGHVTW</sequence>
<dbReference type="Proteomes" id="UP000828390">
    <property type="component" value="Unassembled WGS sequence"/>
</dbReference>
<protein>
    <submittedName>
        <fullName evidence="1">Uncharacterized protein</fullName>
    </submittedName>
</protein>
<proteinExistence type="predicted"/>
<organism evidence="1 2">
    <name type="scientific">Dreissena polymorpha</name>
    <name type="common">Zebra mussel</name>
    <name type="synonym">Mytilus polymorpha</name>
    <dbReference type="NCBI Taxonomy" id="45954"/>
    <lineage>
        <taxon>Eukaryota</taxon>
        <taxon>Metazoa</taxon>
        <taxon>Spiralia</taxon>
        <taxon>Lophotrochozoa</taxon>
        <taxon>Mollusca</taxon>
        <taxon>Bivalvia</taxon>
        <taxon>Autobranchia</taxon>
        <taxon>Heteroconchia</taxon>
        <taxon>Euheterodonta</taxon>
        <taxon>Imparidentia</taxon>
        <taxon>Neoheterodontei</taxon>
        <taxon>Myida</taxon>
        <taxon>Dreissenoidea</taxon>
        <taxon>Dreissenidae</taxon>
        <taxon>Dreissena</taxon>
    </lineage>
</organism>
<dbReference type="EMBL" id="JAIWYP010000045">
    <property type="protein sequence ID" value="KAH3691086.1"/>
    <property type="molecule type" value="Genomic_DNA"/>
</dbReference>
<reference evidence="1" key="2">
    <citation type="submission" date="2020-11" db="EMBL/GenBank/DDBJ databases">
        <authorList>
            <person name="McCartney M.A."/>
            <person name="Auch B."/>
            <person name="Kono T."/>
            <person name="Mallez S."/>
            <person name="Becker A."/>
            <person name="Gohl D.M."/>
            <person name="Silverstein K.A.T."/>
            <person name="Koren S."/>
            <person name="Bechman K.B."/>
            <person name="Herman A."/>
            <person name="Abrahante J.E."/>
            <person name="Garbe J."/>
        </authorList>
    </citation>
    <scope>NUCLEOTIDE SEQUENCE</scope>
    <source>
        <strain evidence="1">Duluth1</strain>
        <tissue evidence="1">Whole animal</tissue>
    </source>
</reference>
<gene>
    <name evidence="1" type="ORF">DPMN_191761</name>
</gene>
<keyword evidence="2" id="KW-1185">Reference proteome</keyword>
<name>A0A9D3Y126_DREPO</name>
<reference evidence="1" key="1">
    <citation type="journal article" date="2019" name="bioRxiv">
        <title>The Genome of the Zebra Mussel, Dreissena polymorpha: A Resource for Invasive Species Research.</title>
        <authorList>
            <person name="McCartney M.A."/>
            <person name="Auch B."/>
            <person name="Kono T."/>
            <person name="Mallez S."/>
            <person name="Zhang Y."/>
            <person name="Obille A."/>
            <person name="Becker A."/>
            <person name="Abrahante J.E."/>
            <person name="Garbe J."/>
            <person name="Badalamenti J.P."/>
            <person name="Herman A."/>
            <person name="Mangelson H."/>
            <person name="Liachko I."/>
            <person name="Sullivan S."/>
            <person name="Sone E.D."/>
            <person name="Koren S."/>
            <person name="Silverstein K.A.T."/>
            <person name="Beckman K.B."/>
            <person name="Gohl D.M."/>
        </authorList>
    </citation>
    <scope>NUCLEOTIDE SEQUENCE</scope>
    <source>
        <strain evidence="1">Duluth1</strain>
        <tissue evidence="1">Whole animal</tissue>
    </source>
</reference>
<dbReference type="AlphaFoldDB" id="A0A9D3Y126"/>
<evidence type="ECO:0000313" key="1">
    <source>
        <dbReference type="EMBL" id="KAH3691086.1"/>
    </source>
</evidence>
<comment type="caution">
    <text evidence="1">The sequence shown here is derived from an EMBL/GenBank/DDBJ whole genome shotgun (WGS) entry which is preliminary data.</text>
</comment>
<evidence type="ECO:0000313" key="2">
    <source>
        <dbReference type="Proteomes" id="UP000828390"/>
    </source>
</evidence>
<accession>A0A9D3Y126</accession>